<organism evidence="1 2">
    <name type="scientific">Agathobaculum ammoniilyticum</name>
    <dbReference type="NCBI Taxonomy" id="2981778"/>
    <lineage>
        <taxon>Bacteria</taxon>
        <taxon>Bacillati</taxon>
        <taxon>Bacillota</taxon>
        <taxon>Clostridia</taxon>
        <taxon>Eubacteriales</taxon>
        <taxon>Butyricicoccaceae</taxon>
        <taxon>Agathobaculum</taxon>
    </lineage>
</organism>
<accession>A0ABT2U1V2</accession>
<proteinExistence type="predicted"/>
<dbReference type="Gene3D" id="1.10.3230.30">
    <property type="entry name" value="Phage gp6-like head-tail connector protein"/>
    <property type="match status" value="1"/>
</dbReference>
<dbReference type="EMBL" id="JAOQJE010000004">
    <property type="protein sequence ID" value="MCU6788595.1"/>
    <property type="molecule type" value="Genomic_DNA"/>
</dbReference>
<evidence type="ECO:0000313" key="1">
    <source>
        <dbReference type="EMBL" id="MCU6788595.1"/>
    </source>
</evidence>
<reference evidence="1 2" key="1">
    <citation type="journal article" date="2021" name="ISME Commun">
        <title>Automated analysis of genomic sequences facilitates high-throughput and comprehensive description of bacteria.</title>
        <authorList>
            <person name="Hitch T.C.A."/>
        </authorList>
    </citation>
    <scope>NUCLEOTIDE SEQUENCE [LARGE SCALE GENOMIC DNA]</scope>
    <source>
        <strain evidence="1 2">Sanger_34</strain>
    </source>
</reference>
<dbReference type="CDD" id="cd08054">
    <property type="entry name" value="gp6"/>
    <property type="match status" value="1"/>
</dbReference>
<dbReference type="InterPro" id="IPR006450">
    <property type="entry name" value="Phage_HK97_gp6-like"/>
</dbReference>
<dbReference type="NCBIfam" id="TIGR01560">
    <property type="entry name" value="put_DNA_pack"/>
    <property type="match status" value="1"/>
</dbReference>
<gene>
    <name evidence="1" type="ORF">OCV66_05750</name>
</gene>
<name>A0ABT2U1V2_9FIRM</name>
<dbReference type="RefSeq" id="WP_147573927.1">
    <property type="nucleotide sequence ID" value="NZ_JAOQJE010000004.1"/>
</dbReference>
<comment type="caution">
    <text evidence="1">The sequence shown here is derived from an EMBL/GenBank/DDBJ whole genome shotgun (WGS) entry which is preliminary data.</text>
</comment>
<protein>
    <submittedName>
        <fullName evidence="1">Head-tail connector protein</fullName>
    </submittedName>
</protein>
<keyword evidence="2" id="KW-1185">Reference proteome</keyword>
<evidence type="ECO:0000313" key="2">
    <source>
        <dbReference type="Proteomes" id="UP001652397"/>
    </source>
</evidence>
<dbReference type="Proteomes" id="UP001652397">
    <property type="component" value="Unassembled WGS sequence"/>
</dbReference>
<sequence length="112" mass="12304">MIDRDTVLQEADERLAACKKYMKVDYDEDDELIAGLMQANDAYLSGAGVRREVNPAQHDLIVQAMTLQMYDARGADTPQQALETVPPVVRQMLNQLKLRCNYGGADDGGTGG</sequence>